<dbReference type="AlphaFoldDB" id="A0A383EN13"/>
<reference evidence="1" key="1">
    <citation type="submission" date="2018-05" db="EMBL/GenBank/DDBJ databases">
        <authorList>
            <person name="Lanie J.A."/>
            <person name="Ng W.-L."/>
            <person name="Kazmierczak K.M."/>
            <person name="Andrzejewski T.M."/>
            <person name="Davidsen T.M."/>
            <person name="Wayne K.J."/>
            <person name="Tettelin H."/>
            <person name="Glass J.I."/>
            <person name="Rusch D."/>
            <person name="Podicherti R."/>
            <person name="Tsui H.-C.T."/>
            <person name="Winkler M.E."/>
        </authorList>
    </citation>
    <scope>NUCLEOTIDE SEQUENCE</scope>
</reference>
<evidence type="ECO:0000313" key="1">
    <source>
        <dbReference type="EMBL" id="SVE58292.1"/>
    </source>
</evidence>
<proteinExistence type="predicted"/>
<name>A0A383EN13_9ZZZZ</name>
<dbReference type="EMBL" id="UINC01227418">
    <property type="protein sequence ID" value="SVE58292.1"/>
    <property type="molecule type" value="Genomic_DNA"/>
</dbReference>
<feature type="non-terminal residue" evidence="1">
    <location>
        <position position="1"/>
    </location>
</feature>
<protein>
    <submittedName>
        <fullName evidence="1">Uncharacterized protein</fullName>
    </submittedName>
</protein>
<sequence length="50" mass="5625">RVPADLMEKLSTIEALGIYLDSRNTDLETRNTLMNVAKDLIDSELSDSEK</sequence>
<gene>
    <name evidence="1" type="ORF">METZ01_LOCUS511146</name>
</gene>
<accession>A0A383EN13</accession>
<organism evidence="1">
    <name type="scientific">marine metagenome</name>
    <dbReference type="NCBI Taxonomy" id="408172"/>
    <lineage>
        <taxon>unclassified sequences</taxon>
        <taxon>metagenomes</taxon>
        <taxon>ecological metagenomes</taxon>
    </lineage>
</organism>